<dbReference type="EMBL" id="KZ107859">
    <property type="protein sequence ID" value="OSS44145.1"/>
    <property type="molecule type" value="Genomic_DNA"/>
</dbReference>
<reference evidence="3 4" key="1">
    <citation type="journal article" date="2017" name="Genome Announc.">
        <title>Genome sequence of the saprophytic ascomycete Epicoccum nigrum ICMP 19927 strain isolated from New Zealand.</title>
        <authorList>
            <person name="Fokin M."/>
            <person name="Fleetwood D."/>
            <person name="Weir B.S."/>
            <person name="Villas-Boas S.G."/>
        </authorList>
    </citation>
    <scope>NUCLEOTIDE SEQUENCE [LARGE SCALE GENOMIC DNA]</scope>
    <source>
        <strain evidence="3 4">ICMP 19927</strain>
    </source>
</reference>
<dbReference type="InterPro" id="IPR018620">
    <property type="entry name" value="Ubiquitin3-bd_protein_But2_C"/>
</dbReference>
<evidence type="ECO:0000256" key="1">
    <source>
        <dbReference type="SAM" id="SignalP"/>
    </source>
</evidence>
<dbReference type="OMA" id="VYWFELN"/>
<dbReference type="PANTHER" id="PTHR39613:SF1">
    <property type="entry name" value="ANCHORED CELL WALL PROTEIN, PUTATIVE (AFU_ORTHOLOGUE AFUA_4G08960)-RELATED"/>
    <property type="match status" value="1"/>
</dbReference>
<protein>
    <recommendedName>
        <fullName evidence="2">Ubiquitin 3 binding protein But2 C-terminal domain-containing protein</fullName>
    </recommendedName>
</protein>
<feature type="signal peptide" evidence="1">
    <location>
        <begin position="1"/>
        <end position="17"/>
    </location>
</feature>
<proteinExistence type="predicted"/>
<feature type="domain" description="Ubiquitin 3 binding protein But2 C-terminal" evidence="2">
    <location>
        <begin position="23"/>
        <end position="187"/>
    </location>
</feature>
<evidence type="ECO:0000313" key="4">
    <source>
        <dbReference type="Proteomes" id="UP000193240"/>
    </source>
</evidence>
<dbReference type="AlphaFoldDB" id="A0A1Y2LJZ9"/>
<feature type="chain" id="PRO_5011006406" description="Ubiquitin 3 binding protein But2 C-terminal domain-containing protein" evidence="1">
    <location>
        <begin position="18"/>
        <end position="206"/>
    </location>
</feature>
<keyword evidence="4" id="KW-1185">Reference proteome</keyword>
<organism evidence="3 4">
    <name type="scientific">Epicoccum nigrum</name>
    <name type="common">Soil fungus</name>
    <name type="synonym">Epicoccum purpurascens</name>
    <dbReference type="NCBI Taxonomy" id="105696"/>
    <lineage>
        <taxon>Eukaryota</taxon>
        <taxon>Fungi</taxon>
        <taxon>Dikarya</taxon>
        <taxon>Ascomycota</taxon>
        <taxon>Pezizomycotina</taxon>
        <taxon>Dothideomycetes</taxon>
        <taxon>Pleosporomycetidae</taxon>
        <taxon>Pleosporales</taxon>
        <taxon>Pleosporineae</taxon>
        <taxon>Didymellaceae</taxon>
        <taxon>Epicoccum</taxon>
    </lineage>
</organism>
<dbReference type="STRING" id="105696.A0A1Y2LJZ9"/>
<evidence type="ECO:0000259" key="2">
    <source>
        <dbReference type="Pfam" id="PF09792"/>
    </source>
</evidence>
<keyword evidence="1" id="KW-0732">Signal</keyword>
<dbReference type="InParanoid" id="A0A1Y2LJZ9"/>
<gene>
    <name evidence="3" type="ORF">B5807_11194</name>
</gene>
<accession>A0A1Y2LJZ9</accession>
<dbReference type="PANTHER" id="PTHR39613">
    <property type="entry name" value="ANCHORED CELL WALL PROTEIN, PUTATIVE (AFU_ORTHOLOGUE AFUA_4G08960)-RELATED"/>
    <property type="match status" value="1"/>
</dbReference>
<sequence>MHALSFLPLLLATPSASELLNRQFPHLIIPVNGAEPNRAYGTQLTGNITQQVRLPALPFLLPTSPPAYPSLQKYTEISFDIPSNAATSCQLNFLINTFPSINAPWFLWGEPPYQFNISSLPPAINKDTDTWNSRPKPVATIATVTLSKNGSASISGGAVEPCLKGQVSQFLLHPASEDREFGFEWFELDYPEALGGAHGIVFDMLK</sequence>
<dbReference type="Pfam" id="PF09792">
    <property type="entry name" value="But2"/>
    <property type="match status" value="1"/>
</dbReference>
<dbReference type="Proteomes" id="UP000193240">
    <property type="component" value="Unassembled WGS sequence"/>
</dbReference>
<name>A0A1Y2LJZ9_EPING</name>
<evidence type="ECO:0000313" key="3">
    <source>
        <dbReference type="EMBL" id="OSS44145.1"/>
    </source>
</evidence>